<dbReference type="SUPFAM" id="SSF52833">
    <property type="entry name" value="Thioredoxin-like"/>
    <property type="match status" value="1"/>
</dbReference>
<dbReference type="AlphaFoldDB" id="A0A1P8UG11"/>
<keyword evidence="2" id="KW-1185">Reference proteome</keyword>
<dbReference type="Gene3D" id="1.25.40.10">
    <property type="entry name" value="Tetratricopeptide repeat domain"/>
    <property type="match status" value="1"/>
</dbReference>
<dbReference type="Gene3D" id="3.40.30.10">
    <property type="entry name" value="Glutaredoxin"/>
    <property type="match status" value="1"/>
</dbReference>
<proteinExistence type="predicted"/>
<dbReference type="InterPro" id="IPR036249">
    <property type="entry name" value="Thioredoxin-like_sf"/>
</dbReference>
<evidence type="ECO:0000313" key="2">
    <source>
        <dbReference type="Proteomes" id="UP000243807"/>
    </source>
</evidence>
<dbReference type="OrthoDB" id="9768142at2"/>
<dbReference type="InterPro" id="IPR011990">
    <property type="entry name" value="TPR-like_helical_dom_sf"/>
</dbReference>
<dbReference type="EMBL" id="CP019434">
    <property type="protein sequence ID" value="APZ42793.1"/>
    <property type="molecule type" value="Genomic_DNA"/>
</dbReference>
<evidence type="ECO:0008006" key="3">
    <source>
        <dbReference type="Google" id="ProtNLM"/>
    </source>
</evidence>
<dbReference type="STRING" id="1765967.BW247_06550"/>
<dbReference type="RefSeq" id="WP_076836442.1">
    <property type="nucleotide sequence ID" value="NZ_CP019434.1"/>
</dbReference>
<organism evidence="1 2">
    <name type="scientific">Acidihalobacter ferrooxydans</name>
    <dbReference type="NCBI Taxonomy" id="1765967"/>
    <lineage>
        <taxon>Bacteria</taxon>
        <taxon>Pseudomonadati</taxon>
        <taxon>Pseudomonadota</taxon>
        <taxon>Gammaproteobacteria</taxon>
        <taxon>Chromatiales</taxon>
        <taxon>Ectothiorhodospiraceae</taxon>
        <taxon>Acidihalobacter</taxon>
    </lineage>
</organism>
<dbReference type="Proteomes" id="UP000243807">
    <property type="component" value="Chromosome"/>
</dbReference>
<reference evidence="1 2" key="1">
    <citation type="submission" date="2017-01" db="EMBL/GenBank/DDBJ databases">
        <title>Draft sequence of Acidihalobacter ferrooxidans strain DSM 14175 (strain V8).</title>
        <authorList>
            <person name="Khaleque H.N."/>
            <person name="Ramsay J.P."/>
            <person name="Murphy R.J.T."/>
            <person name="Kaksonen A.H."/>
            <person name="Boxall N.J."/>
            <person name="Watkin E.L.J."/>
        </authorList>
    </citation>
    <scope>NUCLEOTIDE SEQUENCE [LARGE SCALE GENOMIC DNA]</scope>
    <source>
        <strain evidence="1 2">V8</strain>
    </source>
</reference>
<name>A0A1P8UG11_9GAMM</name>
<sequence length="196" mass="22745">MQDSNCAPGIVWQTEPEIALQEARDTHRLSYVFVYRPGCPGCRLMDEGTLRKSPVRQALAHWVCLRLTEHHPFAQARDLFWYPEHLTLDPSGGLLRRHSGYLPADEFIPWLLLAEGDQALRRARYEQATDYFSRVTASYPASGWAPEAVYWLGAASYLATDSAVELHRHWRVLRQRYPDSLWAHKVQADWRMPEVR</sequence>
<dbReference type="KEGG" id="afy:BW247_06550"/>
<evidence type="ECO:0000313" key="1">
    <source>
        <dbReference type="EMBL" id="APZ42793.1"/>
    </source>
</evidence>
<protein>
    <recommendedName>
        <fullName evidence="3">Outer membrane lipoprotein BamD-like domain-containing protein</fullName>
    </recommendedName>
</protein>
<accession>A0A1P8UG11</accession>
<gene>
    <name evidence="1" type="ORF">BW247_06550</name>
</gene>